<protein>
    <submittedName>
        <fullName evidence="11">SSD domain-containing protein</fullName>
    </submittedName>
</protein>
<keyword evidence="10" id="KW-1185">Reference proteome</keyword>
<feature type="transmembrane region" description="Helical" evidence="8">
    <location>
        <begin position="807"/>
        <end position="830"/>
    </location>
</feature>
<dbReference type="PROSITE" id="PS50156">
    <property type="entry name" value="SSD"/>
    <property type="match status" value="1"/>
</dbReference>
<keyword evidence="7" id="KW-0325">Glycoprotein</keyword>
<feature type="transmembrane region" description="Helical" evidence="8">
    <location>
        <begin position="302"/>
        <end position="326"/>
    </location>
</feature>
<dbReference type="Pfam" id="PF02460">
    <property type="entry name" value="Patched"/>
    <property type="match status" value="1"/>
</dbReference>
<keyword evidence="6 8" id="KW-0472">Membrane</keyword>
<dbReference type="SUPFAM" id="SSF82866">
    <property type="entry name" value="Multidrug efflux transporter AcrB transmembrane domain"/>
    <property type="match status" value="2"/>
</dbReference>
<evidence type="ECO:0000256" key="1">
    <source>
        <dbReference type="ARBA" id="ARBA00004651"/>
    </source>
</evidence>
<dbReference type="AlphaFoldDB" id="A0A7E4VFC0"/>
<evidence type="ECO:0000259" key="9">
    <source>
        <dbReference type="PROSITE" id="PS50156"/>
    </source>
</evidence>
<reference evidence="10" key="1">
    <citation type="journal article" date="2013" name="Genetics">
        <title>The draft genome and transcriptome of Panagrellus redivivus are shaped by the harsh demands of a free-living lifestyle.</title>
        <authorList>
            <person name="Srinivasan J."/>
            <person name="Dillman A.R."/>
            <person name="Macchietto M.G."/>
            <person name="Heikkinen L."/>
            <person name="Lakso M."/>
            <person name="Fracchia K.M."/>
            <person name="Antoshechkin I."/>
            <person name="Mortazavi A."/>
            <person name="Wong G."/>
            <person name="Sternberg P.W."/>
        </authorList>
    </citation>
    <scope>NUCLEOTIDE SEQUENCE [LARGE SCALE GENOMIC DNA]</scope>
    <source>
        <strain evidence="10">MT8872</strain>
    </source>
</reference>
<dbReference type="InterPro" id="IPR051697">
    <property type="entry name" value="Patched_domain-protein"/>
</dbReference>
<keyword evidence="4 8" id="KW-0812">Transmembrane</keyword>
<keyword evidence="3" id="KW-1003">Cell membrane</keyword>
<dbReference type="WBParaSite" id="Pan_g19527.t1">
    <property type="protein sequence ID" value="Pan_g19527.t1"/>
    <property type="gene ID" value="Pan_g19527"/>
</dbReference>
<dbReference type="GO" id="GO:0005886">
    <property type="term" value="C:plasma membrane"/>
    <property type="evidence" value="ECO:0007669"/>
    <property type="project" value="UniProtKB-SubCell"/>
</dbReference>
<dbReference type="Gene3D" id="1.20.1640.10">
    <property type="entry name" value="Multidrug efflux transporter AcrB transmembrane domain"/>
    <property type="match status" value="2"/>
</dbReference>
<dbReference type="Proteomes" id="UP000492821">
    <property type="component" value="Unassembled WGS sequence"/>
</dbReference>
<evidence type="ECO:0000256" key="4">
    <source>
        <dbReference type="ARBA" id="ARBA00022692"/>
    </source>
</evidence>
<feature type="transmembrane region" description="Helical" evidence="8">
    <location>
        <begin position="332"/>
        <end position="355"/>
    </location>
</feature>
<evidence type="ECO:0000256" key="2">
    <source>
        <dbReference type="ARBA" id="ARBA00005585"/>
    </source>
</evidence>
<feature type="transmembrane region" description="Helical" evidence="8">
    <location>
        <begin position="401"/>
        <end position="426"/>
    </location>
</feature>
<evidence type="ECO:0000256" key="7">
    <source>
        <dbReference type="ARBA" id="ARBA00023180"/>
    </source>
</evidence>
<feature type="transmembrane region" description="Helical" evidence="8">
    <location>
        <begin position="269"/>
        <end position="290"/>
    </location>
</feature>
<evidence type="ECO:0000313" key="10">
    <source>
        <dbReference type="Proteomes" id="UP000492821"/>
    </source>
</evidence>
<feature type="transmembrane region" description="Helical" evidence="8">
    <location>
        <begin position="734"/>
        <end position="754"/>
    </location>
</feature>
<feature type="transmembrane region" description="Helical" evidence="8">
    <location>
        <begin position="709"/>
        <end position="727"/>
    </location>
</feature>
<evidence type="ECO:0000313" key="11">
    <source>
        <dbReference type="WBParaSite" id="Pan_g19527.t1"/>
    </source>
</evidence>
<feature type="domain" description="SSD" evidence="9">
    <location>
        <begin position="263"/>
        <end position="429"/>
    </location>
</feature>
<keyword evidence="5 8" id="KW-1133">Transmembrane helix</keyword>
<name>A0A7E4VFC0_PANRE</name>
<dbReference type="GO" id="GO:0030659">
    <property type="term" value="C:cytoplasmic vesicle membrane"/>
    <property type="evidence" value="ECO:0007669"/>
    <property type="project" value="TreeGrafter"/>
</dbReference>
<dbReference type="GO" id="GO:0006897">
    <property type="term" value="P:endocytosis"/>
    <property type="evidence" value="ECO:0007669"/>
    <property type="project" value="TreeGrafter"/>
</dbReference>
<feature type="transmembrane region" description="Helical" evidence="8">
    <location>
        <begin position="836"/>
        <end position="859"/>
    </location>
</feature>
<dbReference type="InterPro" id="IPR000731">
    <property type="entry name" value="SSD"/>
</dbReference>
<evidence type="ECO:0000256" key="3">
    <source>
        <dbReference type="ARBA" id="ARBA00022475"/>
    </source>
</evidence>
<dbReference type="PANTHER" id="PTHR10796:SF192">
    <property type="entry name" value="SSD DOMAIN-CONTAINING PROTEIN"/>
    <property type="match status" value="1"/>
</dbReference>
<evidence type="ECO:0000256" key="6">
    <source>
        <dbReference type="ARBA" id="ARBA00023136"/>
    </source>
</evidence>
<dbReference type="InterPro" id="IPR003392">
    <property type="entry name" value="PTHD_SSD"/>
</dbReference>
<accession>A0A7E4VFC0</accession>
<feature type="transmembrane region" description="Helical" evidence="8">
    <location>
        <begin position="21"/>
        <end position="45"/>
    </location>
</feature>
<reference evidence="11" key="2">
    <citation type="submission" date="2020-10" db="UniProtKB">
        <authorList>
            <consortium name="WormBaseParasite"/>
        </authorList>
    </citation>
    <scope>IDENTIFICATION</scope>
</reference>
<comment type="subcellular location">
    <subcellularLocation>
        <location evidence="1">Cell membrane</location>
        <topology evidence="1">Multi-pass membrane protein</topology>
    </subcellularLocation>
</comment>
<organism evidence="10 11">
    <name type="scientific">Panagrellus redivivus</name>
    <name type="common">Microworm</name>
    <dbReference type="NCBI Taxonomy" id="6233"/>
    <lineage>
        <taxon>Eukaryota</taxon>
        <taxon>Metazoa</taxon>
        <taxon>Ecdysozoa</taxon>
        <taxon>Nematoda</taxon>
        <taxon>Chromadorea</taxon>
        <taxon>Rhabditida</taxon>
        <taxon>Tylenchina</taxon>
        <taxon>Panagrolaimomorpha</taxon>
        <taxon>Panagrolaimoidea</taxon>
        <taxon>Panagrolaimidae</taxon>
        <taxon>Panagrellus</taxon>
    </lineage>
</organism>
<dbReference type="FunFam" id="1.20.1640.10:FF:000013">
    <property type="entry name" value="PaTched Related family"/>
    <property type="match status" value="1"/>
</dbReference>
<dbReference type="PANTHER" id="PTHR10796">
    <property type="entry name" value="PATCHED-RELATED"/>
    <property type="match status" value="1"/>
</dbReference>
<sequence length="924" mass="103903">MAKFDCIERPLSRFFDQYGRFVSRAPLLFIIFPLLFTIICSIGFLQLDPLTDAIYLYTPVGAPSKLERQAIHDLWPLTNGSYIPGRSVTQSREVQLTFRTKDNGNILEKPYSEAIYRLDQYIQHRVKVEFEGRTYKYKDLCLAWRNEGCPGAKHIHVISDLFQHGFNVTYPTVRIGSVGGYIGGALGGVTVGYGKNDELILAKAQAWLQVYHLQFYPSNMSYVSGLWEKAFQKALEEYPEDPFIQFTYLHSQSLAEELKRNADSLVPRFILAFTILVIFSVICNMALIDGTFYIDWVLSKPILAVLGVFNAGMGIATAIGALNLAGMPYNDIVGVMPFLVVAVGTDNMFLMVASIRRTNRALPTDIRIGECMSDAAISMFITSLTDAFSFGVGTITSIPAVQIFCVYTCAAIVITFIYQITFFTAWMTIMVEWERKGLHCVFLKPTLPHSYKNITSVTHKLFWLGSHASPDPTNTSINLKESTASYFFQNWFAPILMQPVIRCLSILWFGVYLAIAIFGCLQLREGLEPVNLLVQDSYAIPHYRVLEKYFWHYGATVQIVVNNAPDLRNPEERKMVMSMVHSFANSKHTIGDDSIQFWLKEMNRYYDNELEVKYTDPMFYEAARHYFAAKKNEYWPEDVKWGRMRDGSYGITSFRFLVGLRDIVSTVDQTATTKLMREIAGRYPRYNVTTFMPLWLFTDQYALVVPNTVQNIGIAMIVMIFIALALIPQPMCAIWVALAIASIDVGVIGYMTLWDVNLDAISMITIIMSIGFSVDYSAHITYGYVISKRPTPRERVSDALGALGWPLFQGGISTIMAVGVLATVPAYMILTFFKTVFLAITIGLVHGLIFLPVTLSLFVRGPCAASIDASDSFESDGKHEDFLQLGTVPHNHHIYGHGYDGPASISEVLGHEYATPVVKPRGPG</sequence>
<evidence type="ECO:0000256" key="8">
    <source>
        <dbReference type="SAM" id="Phobius"/>
    </source>
</evidence>
<dbReference type="GO" id="GO:0018996">
    <property type="term" value="P:molting cycle, collagen and cuticulin-based cuticle"/>
    <property type="evidence" value="ECO:0007669"/>
    <property type="project" value="TreeGrafter"/>
</dbReference>
<evidence type="ECO:0000256" key="5">
    <source>
        <dbReference type="ARBA" id="ARBA00022989"/>
    </source>
</evidence>
<comment type="similarity">
    <text evidence="2">Belongs to the patched family.</text>
</comment>
<feature type="transmembrane region" description="Helical" evidence="8">
    <location>
        <begin position="760"/>
        <end position="786"/>
    </location>
</feature>
<feature type="transmembrane region" description="Helical" evidence="8">
    <location>
        <begin position="500"/>
        <end position="519"/>
    </location>
</feature>
<proteinExistence type="inferred from homology"/>